<name>A0ABQ9TJ55_SAGOE</name>
<reference evidence="2 3" key="1">
    <citation type="submission" date="2023-05" db="EMBL/GenBank/DDBJ databases">
        <title>B98-5 Cell Line De Novo Hybrid Assembly: An Optical Mapping Approach.</title>
        <authorList>
            <person name="Kananen K."/>
            <person name="Auerbach J.A."/>
            <person name="Kautto E."/>
            <person name="Blachly J.S."/>
        </authorList>
    </citation>
    <scope>NUCLEOTIDE SEQUENCE [LARGE SCALE GENOMIC DNA]</scope>
    <source>
        <strain evidence="2">B95-8</strain>
        <tissue evidence="2">Cell line</tissue>
    </source>
</reference>
<feature type="region of interest" description="Disordered" evidence="1">
    <location>
        <begin position="132"/>
        <end position="152"/>
    </location>
</feature>
<dbReference type="EMBL" id="JASSZA010000022">
    <property type="protein sequence ID" value="KAK2084781.1"/>
    <property type="molecule type" value="Genomic_DNA"/>
</dbReference>
<proteinExistence type="predicted"/>
<accession>A0ABQ9TJ55</accession>
<protein>
    <submittedName>
        <fullName evidence="2">Uncharacterized protein</fullName>
    </submittedName>
</protein>
<evidence type="ECO:0000256" key="1">
    <source>
        <dbReference type="SAM" id="MobiDB-lite"/>
    </source>
</evidence>
<organism evidence="2 3">
    <name type="scientific">Saguinus oedipus</name>
    <name type="common">Cotton-top tamarin</name>
    <name type="synonym">Oedipomidas oedipus</name>
    <dbReference type="NCBI Taxonomy" id="9490"/>
    <lineage>
        <taxon>Eukaryota</taxon>
        <taxon>Metazoa</taxon>
        <taxon>Chordata</taxon>
        <taxon>Craniata</taxon>
        <taxon>Vertebrata</taxon>
        <taxon>Euteleostomi</taxon>
        <taxon>Mammalia</taxon>
        <taxon>Eutheria</taxon>
        <taxon>Euarchontoglires</taxon>
        <taxon>Primates</taxon>
        <taxon>Haplorrhini</taxon>
        <taxon>Platyrrhini</taxon>
        <taxon>Cebidae</taxon>
        <taxon>Callitrichinae</taxon>
        <taxon>Saguinus</taxon>
    </lineage>
</organism>
<evidence type="ECO:0000313" key="2">
    <source>
        <dbReference type="EMBL" id="KAK2084781.1"/>
    </source>
</evidence>
<dbReference type="Proteomes" id="UP001266305">
    <property type="component" value="Unassembled WGS sequence"/>
</dbReference>
<keyword evidence="3" id="KW-1185">Reference proteome</keyword>
<evidence type="ECO:0000313" key="3">
    <source>
        <dbReference type="Proteomes" id="UP001266305"/>
    </source>
</evidence>
<gene>
    <name evidence="2" type="ORF">P7K49_037814</name>
</gene>
<comment type="caution">
    <text evidence="2">The sequence shown here is derived from an EMBL/GenBank/DDBJ whole genome shotgun (WGS) entry which is preliminary data.</text>
</comment>
<sequence>MGSRRDRQRENRVLEGKLPLPKGLAQTLRARADGRAFVTGNAEGHGPPSDFLNAKQLVGGTWGTRNSYGVGSESLWSPPSGFSTGDVEGGVACAESWWVRAPRDVGDASLSSSAVCEVSRPRRRLAAERRYAAAVGHRPPGARPGEGGEDMGRQWRRRRLQEAGVDEPAAAGAAIPGVLLGRPGRELLKSRSASATALKTLGPILALLLRLLHLGLGSGGCREDVPPSGRGKKEEKMKKHRRALALVSCLFLCSLVW</sequence>